<evidence type="ECO:0000313" key="2">
    <source>
        <dbReference type="EMBL" id="TXL64457.1"/>
    </source>
</evidence>
<sequence>MVPFGKTTVLAEIIDHEQDRVISPKTVIFTYTFIYQYKDENGKLYKTRKNVSSATYDMYKDSKFIPIKYRNRFPYDTFIDNHSIREFFSPIFTVPTFIFAFIAYFIYFFIKKYIEVWGIPFMRTQE</sequence>
<keyword evidence="1" id="KW-1133">Transmembrane helix</keyword>
<feature type="transmembrane region" description="Helical" evidence="1">
    <location>
        <begin position="87"/>
        <end position="110"/>
    </location>
</feature>
<keyword evidence="3" id="KW-1185">Reference proteome</keyword>
<accession>A0A5C8NTQ8</accession>
<protein>
    <recommendedName>
        <fullName evidence="4">DUF3592 domain-containing protein</fullName>
    </recommendedName>
</protein>
<organism evidence="2 3">
    <name type="scientific">Cerasibacillus terrae</name>
    <dbReference type="NCBI Taxonomy" id="2498845"/>
    <lineage>
        <taxon>Bacteria</taxon>
        <taxon>Bacillati</taxon>
        <taxon>Bacillota</taxon>
        <taxon>Bacilli</taxon>
        <taxon>Bacillales</taxon>
        <taxon>Bacillaceae</taxon>
        <taxon>Cerasibacillus</taxon>
    </lineage>
</organism>
<dbReference type="AlphaFoldDB" id="A0A5C8NTQ8"/>
<keyword evidence="1" id="KW-0472">Membrane</keyword>
<evidence type="ECO:0000313" key="3">
    <source>
        <dbReference type="Proteomes" id="UP000321574"/>
    </source>
</evidence>
<dbReference type="Proteomes" id="UP000321574">
    <property type="component" value="Unassembled WGS sequence"/>
</dbReference>
<dbReference type="RefSeq" id="WP_147667269.1">
    <property type="nucleotide sequence ID" value="NZ_VDUW01000005.1"/>
</dbReference>
<reference evidence="2 3" key="1">
    <citation type="submission" date="2019-06" db="EMBL/GenBank/DDBJ databases">
        <title>Cerasibacillus sp. nov., isolated from maize field.</title>
        <authorList>
            <person name="Lin S.-Y."/>
            <person name="Tsai C.-F."/>
            <person name="Young C.-C."/>
        </authorList>
    </citation>
    <scope>NUCLEOTIDE SEQUENCE [LARGE SCALE GENOMIC DNA]</scope>
    <source>
        <strain evidence="2 3">CC-CFT480</strain>
    </source>
</reference>
<evidence type="ECO:0008006" key="4">
    <source>
        <dbReference type="Google" id="ProtNLM"/>
    </source>
</evidence>
<evidence type="ECO:0000256" key="1">
    <source>
        <dbReference type="SAM" id="Phobius"/>
    </source>
</evidence>
<name>A0A5C8NTQ8_9BACI</name>
<gene>
    <name evidence="2" type="ORF">FHP05_09050</name>
</gene>
<keyword evidence="1" id="KW-0812">Transmembrane</keyword>
<comment type="caution">
    <text evidence="2">The sequence shown here is derived from an EMBL/GenBank/DDBJ whole genome shotgun (WGS) entry which is preliminary data.</text>
</comment>
<dbReference type="EMBL" id="VDUW01000005">
    <property type="protein sequence ID" value="TXL64457.1"/>
    <property type="molecule type" value="Genomic_DNA"/>
</dbReference>
<proteinExistence type="predicted"/>